<dbReference type="InterPro" id="IPR025202">
    <property type="entry name" value="PLD-like_dom"/>
</dbReference>
<dbReference type="GO" id="GO:0009395">
    <property type="term" value="P:phospholipid catabolic process"/>
    <property type="evidence" value="ECO:0007669"/>
    <property type="project" value="TreeGrafter"/>
</dbReference>
<feature type="transmembrane region" description="Helical" evidence="4">
    <location>
        <begin position="651"/>
        <end position="675"/>
    </location>
</feature>
<evidence type="ECO:0000259" key="5">
    <source>
        <dbReference type="PROSITE" id="PS50035"/>
    </source>
</evidence>
<feature type="transmembrane region" description="Helical" evidence="4">
    <location>
        <begin position="611"/>
        <end position="631"/>
    </location>
</feature>
<dbReference type="SUPFAM" id="SSF56024">
    <property type="entry name" value="Phospholipase D/nuclease"/>
    <property type="match status" value="2"/>
</dbReference>
<dbReference type="Gene3D" id="3.30.870.10">
    <property type="entry name" value="Endonuclease Chain A"/>
    <property type="match status" value="2"/>
</dbReference>
<dbReference type="RefSeq" id="WP_155449648.1">
    <property type="nucleotide sequence ID" value="NZ_WNKT01000013.1"/>
</dbReference>
<keyword evidence="3" id="KW-0443">Lipid metabolism</keyword>
<evidence type="ECO:0000313" key="7">
    <source>
        <dbReference type="Proteomes" id="UP000434044"/>
    </source>
</evidence>
<protein>
    <submittedName>
        <fullName evidence="6">Phosphatidylserine/phosphatidylglycerophosphate/ cardiolipin synthase</fullName>
    </submittedName>
</protein>
<dbReference type="GO" id="GO:0004630">
    <property type="term" value="F:phospholipase D activity"/>
    <property type="evidence" value="ECO:0007669"/>
    <property type="project" value="TreeGrafter"/>
</dbReference>
<dbReference type="OrthoDB" id="9814092at2"/>
<keyword evidence="7" id="KW-1185">Reference proteome</keyword>
<dbReference type="PANTHER" id="PTHR18896:SF60">
    <property type="entry name" value="PHOSPHOLIPASE D"/>
    <property type="match status" value="1"/>
</dbReference>
<feature type="transmembrane region" description="Helical" evidence="4">
    <location>
        <begin position="578"/>
        <end position="604"/>
    </location>
</feature>
<feature type="transmembrane region" description="Helical" evidence="4">
    <location>
        <begin position="718"/>
        <end position="737"/>
    </location>
</feature>
<dbReference type="CDD" id="cd09143">
    <property type="entry name" value="PLDc_vPLD1_2_like_bac_2"/>
    <property type="match status" value="1"/>
</dbReference>
<feature type="transmembrane region" description="Helical" evidence="4">
    <location>
        <begin position="531"/>
        <end position="550"/>
    </location>
</feature>
<feature type="domain" description="PLD phosphodiesterase" evidence="5">
    <location>
        <begin position="147"/>
        <end position="174"/>
    </location>
</feature>
<organism evidence="6 7">
    <name type="scientific">Allochromatium palmeri</name>
    <dbReference type="NCBI Taxonomy" id="231048"/>
    <lineage>
        <taxon>Bacteria</taxon>
        <taxon>Pseudomonadati</taxon>
        <taxon>Pseudomonadota</taxon>
        <taxon>Gammaproteobacteria</taxon>
        <taxon>Chromatiales</taxon>
        <taxon>Chromatiaceae</taxon>
        <taxon>Allochromatium</taxon>
    </lineage>
</organism>
<dbReference type="Proteomes" id="UP000434044">
    <property type="component" value="Unassembled WGS sequence"/>
</dbReference>
<feature type="transmembrane region" description="Helical" evidence="4">
    <location>
        <begin position="687"/>
        <end position="706"/>
    </location>
</feature>
<accession>A0A6N8EEU1</accession>
<evidence type="ECO:0000256" key="1">
    <source>
        <dbReference type="ARBA" id="ARBA00022737"/>
    </source>
</evidence>
<dbReference type="Pfam" id="PF13091">
    <property type="entry name" value="PLDc_2"/>
    <property type="match status" value="1"/>
</dbReference>
<dbReference type="InterPro" id="IPR032816">
    <property type="entry name" value="VTT_dom"/>
</dbReference>
<dbReference type="PANTHER" id="PTHR18896">
    <property type="entry name" value="PHOSPHOLIPASE D"/>
    <property type="match status" value="1"/>
</dbReference>
<dbReference type="AlphaFoldDB" id="A0A6N8EEU1"/>
<evidence type="ECO:0000256" key="3">
    <source>
        <dbReference type="ARBA" id="ARBA00023098"/>
    </source>
</evidence>
<dbReference type="CDD" id="cd09140">
    <property type="entry name" value="PLDc_vPLD1_2_like_bac_1"/>
    <property type="match status" value="1"/>
</dbReference>
<dbReference type="InterPro" id="IPR015679">
    <property type="entry name" value="PLipase_D_fam"/>
</dbReference>
<dbReference type="SMART" id="SM00155">
    <property type="entry name" value="PLDc"/>
    <property type="match status" value="2"/>
</dbReference>
<reference evidence="6 7" key="1">
    <citation type="submission" date="2019-11" db="EMBL/GenBank/DDBJ databases">
        <title>Whole-genome sequence of the anaerobic purple sulfur bacterium Allochromatium palmeri DSM 15591.</title>
        <authorList>
            <person name="Kyndt J.A."/>
            <person name="Meyer T.E."/>
        </authorList>
    </citation>
    <scope>NUCLEOTIDE SEQUENCE [LARGE SCALE GENOMIC DNA]</scope>
    <source>
        <strain evidence="6 7">DSM 15591</strain>
    </source>
</reference>
<sequence>MEDVLPATPSDRDRRPTFALEPGRNCWRVAHANRVAACVDGEGYFAALRRSLIGARRCIAISAWDLHSRVELVRGDAEETVGDDALPTALGALLIALLERHPDLSVSLLLWAHAPIYALERESAILGDGPWPDHPRLHLIMDNAHPALASQHQKLVLIDGRIAWCGGFDLSQWRWDTSAHVADDPRRRDPDGDPYPPYHDVQMLVDGEAALALLALFRERWQRAGGRLSDALRDVPDARRADPDPWPRGITPMLRDQPIGIARTLPEYAGHAEVRESERLYLDMIASARELLYVQNQYLTARTIADALCRSLAQPRGPRVVIILPRQTGHWLEQHTMDILRARILARLRDVDHHGRLRVYYPEVPGLGDDCMMVHSKLMIADDRVLRVGSSNLSNRSMGLDSECDLCIVADSTQARATIAGFRHRLIANFLSLEPDVVARAEQRAAQTGGGVTEAIEQLRAADANGPEPPAGSVQRHRRPRLVELDGRVDPEWDRQLPDARLIDPDRPLAPERVADIVVGQENTPHLRRRLLIGGGLLLLFLALAAAWRWTPLGAWMDPHLLAEAARGLGRSLWGPPLAVAGFSLAAVAGVPVTFLILVASLIFAPFTGALVAMAGSLLSALGGYGIGAYTARDSLERMAGGALERLSRRLAHRGILTVMTVRIVPVAPFAVLNLIAGASHVRLRDFLIGTFLGMTPAILAMAVFAEGLVALLGQASLRSLALVLVGLLALIGLAWLGRRMLRREQGA</sequence>
<evidence type="ECO:0000313" key="6">
    <source>
        <dbReference type="EMBL" id="MTW21057.1"/>
    </source>
</evidence>
<evidence type="ECO:0000256" key="4">
    <source>
        <dbReference type="SAM" id="Phobius"/>
    </source>
</evidence>
<comment type="caution">
    <text evidence="6">The sequence shown here is derived from an EMBL/GenBank/DDBJ whole genome shotgun (WGS) entry which is preliminary data.</text>
</comment>
<keyword evidence="4" id="KW-0812">Transmembrane</keyword>
<dbReference type="PROSITE" id="PS50035">
    <property type="entry name" value="PLD"/>
    <property type="match status" value="2"/>
</dbReference>
<dbReference type="InterPro" id="IPR001736">
    <property type="entry name" value="PLipase_D/transphosphatidylase"/>
</dbReference>
<name>A0A6N8EEU1_9GAMM</name>
<dbReference type="EMBL" id="WNKT01000013">
    <property type="protein sequence ID" value="MTW21057.1"/>
    <property type="molecule type" value="Genomic_DNA"/>
</dbReference>
<keyword evidence="4" id="KW-0472">Membrane</keyword>
<keyword evidence="4" id="KW-1133">Transmembrane helix</keyword>
<proteinExistence type="predicted"/>
<feature type="domain" description="PLD phosphodiesterase" evidence="5">
    <location>
        <begin position="370"/>
        <end position="397"/>
    </location>
</feature>
<dbReference type="GO" id="GO:0005886">
    <property type="term" value="C:plasma membrane"/>
    <property type="evidence" value="ECO:0007669"/>
    <property type="project" value="TreeGrafter"/>
</dbReference>
<gene>
    <name evidence="6" type="ORF">GJ668_08085</name>
</gene>
<evidence type="ECO:0000256" key="2">
    <source>
        <dbReference type="ARBA" id="ARBA00022801"/>
    </source>
</evidence>
<keyword evidence="2" id="KW-0378">Hydrolase</keyword>
<dbReference type="Pfam" id="PF09335">
    <property type="entry name" value="VTT_dom"/>
    <property type="match status" value="1"/>
</dbReference>
<keyword evidence="1" id="KW-0677">Repeat</keyword>